<dbReference type="PANTHER" id="PTHR44207:SF2">
    <property type="entry name" value="REPEAT PROTEIN, PUTATIVE-RELATED"/>
    <property type="match status" value="1"/>
</dbReference>
<dbReference type="SMART" id="SM00248">
    <property type="entry name" value="ANK"/>
    <property type="match status" value="3"/>
</dbReference>
<name>A0ABM7NTI3_9VIRU</name>
<accession>A0ABM7NTI3</accession>
<dbReference type="PANTHER" id="PTHR44207">
    <property type="entry name" value="SURFACE ANTIGEN BSPA-LIKE-RELATED"/>
    <property type="match status" value="1"/>
</dbReference>
<keyword evidence="4" id="KW-1185">Reference proteome</keyword>
<proteinExistence type="predicted"/>
<protein>
    <submittedName>
        <fullName evidence="3">Ankyrin repeat protein</fullName>
    </submittedName>
</protein>
<sequence>MKRKQTTKYMTYSNCEPNYYNHNPYDYFLEDNEIIIDISIFKENNEDFFKFFSMSNLNLRENILLYSVCNDFDKIKLLYDNDKLITKDLNFILKTAIINNKYEILQFLIDMGIDLSIDNYCAMSCAPCSNNLEMVKLIVEHGQDVTINNNAAMINCIKYDLRVDLKILDYLIEKGADINAHDNFCIKFCVYALNFKLFKYLVDLGVDYKSIINYLVKTLIRRVGYCRNDTNKIFIEFIEFFISDGINFEFLSKKDINLCLKSPNKKIIELMMDNGANLSFINNYNFDECQENIRLLVSKIIKSGINPENFMLYYFEKC</sequence>
<keyword evidence="2" id="KW-0040">ANK repeat</keyword>
<dbReference type="RefSeq" id="YP_010842024.1">
    <property type="nucleotide sequence ID" value="NC_079139.1"/>
</dbReference>
<reference evidence="3 4" key="1">
    <citation type="submission" date="2021-02" db="EMBL/GenBank/DDBJ databases">
        <title>Cotonvirus japonicus, which uses Golgi apparatus of host cells for its virion factory, phylogenetically links tailed tupanvirus and icosahedral mimivirus.</title>
        <authorList>
            <person name="Takahashi H."/>
            <person name="Fukaya S."/>
            <person name="Song C."/>
            <person name="Murata K."/>
            <person name="Takemura M."/>
        </authorList>
    </citation>
    <scope>NUCLEOTIDE SEQUENCE [LARGE SCALE GENOMIC DNA]</scope>
</reference>
<dbReference type="EMBL" id="AP024483">
    <property type="protein sequence ID" value="BCS83416.1"/>
    <property type="molecule type" value="Genomic_DNA"/>
</dbReference>
<keyword evidence="1" id="KW-0677">Repeat</keyword>
<dbReference type="InterPro" id="IPR002110">
    <property type="entry name" value="Ankyrin_rpt"/>
</dbReference>
<evidence type="ECO:0000313" key="3">
    <source>
        <dbReference type="EMBL" id="BCS83416.1"/>
    </source>
</evidence>
<evidence type="ECO:0000313" key="4">
    <source>
        <dbReference type="Proteomes" id="UP001321479"/>
    </source>
</evidence>
<dbReference type="Gene3D" id="1.25.40.20">
    <property type="entry name" value="Ankyrin repeat-containing domain"/>
    <property type="match status" value="1"/>
</dbReference>
<dbReference type="SUPFAM" id="SSF48403">
    <property type="entry name" value="Ankyrin repeat"/>
    <property type="match status" value="1"/>
</dbReference>
<dbReference type="GeneID" id="80558621"/>
<dbReference type="Proteomes" id="UP001321479">
    <property type="component" value="Segment"/>
</dbReference>
<evidence type="ECO:0000256" key="2">
    <source>
        <dbReference type="ARBA" id="ARBA00023043"/>
    </source>
</evidence>
<organism evidence="3 4">
    <name type="scientific">Cotonvirus japonicus</name>
    <dbReference type="NCBI Taxonomy" id="2811091"/>
    <lineage>
        <taxon>Viruses</taxon>
        <taxon>Varidnaviria</taxon>
        <taxon>Bamfordvirae</taxon>
        <taxon>Nucleocytoviricota</taxon>
        <taxon>Megaviricetes</taxon>
        <taxon>Imitervirales</taxon>
        <taxon>Mimiviridae</taxon>
        <taxon>Megamimivirinae</taxon>
        <taxon>Cotonvirus</taxon>
        <taxon>Cotonvirus japonicum</taxon>
    </lineage>
</organism>
<dbReference type="InterPro" id="IPR036770">
    <property type="entry name" value="Ankyrin_rpt-contain_sf"/>
</dbReference>
<evidence type="ECO:0000256" key="1">
    <source>
        <dbReference type="ARBA" id="ARBA00022737"/>
    </source>
</evidence>